<gene>
    <name evidence="2" type="ORF">E2C01_011295</name>
</gene>
<evidence type="ECO:0000313" key="2">
    <source>
        <dbReference type="EMBL" id="MPC18411.1"/>
    </source>
</evidence>
<comment type="caution">
    <text evidence="2">The sequence shown here is derived from an EMBL/GenBank/DDBJ whole genome shotgun (WGS) entry which is preliminary data.</text>
</comment>
<sequence>MEVQILPIDLDSQPEAQFQESLSQRKSSKHQSSSSSNIGLAEEDLEVGELVLLVEDEEDEALLLLGSDDGTPI</sequence>
<protein>
    <submittedName>
        <fullName evidence="2">Uncharacterized protein</fullName>
    </submittedName>
</protein>
<evidence type="ECO:0000313" key="3">
    <source>
        <dbReference type="Proteomes" id="UP000324222"/>
    </source>
</evidence>
<name>A0A5B7DAP1_PORTR</name>
<reference evidence="2 3" key="1">
    <citation type="submission" date="2019-05" db="EMBL/GenBank/DDBJ databases">
        <title>Another draft genome of Portunus trituberculatus and its Hox gene families provides insights of decapod evolution.</title>
        <authorList>
            <person name="Jeong J.-H."/>
            <person name="Song I."/>
            <person name="Kim S."/>
            <person name="Choi T."/>
            <person name="Kim D."/>
            <person name="Ryu S."/>
            <person name="Kim W."/>
        </authorList>
    </citation>
    <scope>NUCLEOTIDE SEQUENCE [LARGE SCALE GENOMIC DNA]</scope>
    <source>
        <tissue evidence="2">Muscle</tissue>
    </source>
</reference>
<feature type="compositionally biased region" description="Low complexity" evidence="1">
    <location>
        <begin position="21"/>
        <end position="40"/>
    </location>
</feature>
<dbReference type="AlphaFoldDB" id="A0A5B7DAP1"/>
<dbReference type="EMBL" id="VSRR010000677">
    <property type="protein sequence ID" value="MPC18411.1"/>
    <property type="molecule type" value="Genomic_DNA"/>
</dbReference>
<keyword evidence="3" id="KW-1185">Reference proteome</keyword>
<organism evidence="2 3">
    <name type="scientific">Portunus trituberculatus</name>
    <name type="common">Swimming crab</name>
    <name type="synonym">Neptunus trituberculatus</name>
    <dbReference type="NCBI Taxonomy" id="210409"/>
    <lineage>
        <taxon>Eukaryota</taxon>
        <taxon>Metazoa</taxon>
        <taxon>Ecdysozoa</taxon>
        <taxon>Arthropoda</taxon>
        <taxon>Crustacea</taxon>
        <taxon>Multicrustacea</taxon>
        <taxon>Malacostraca</taxon>
        <taxon>Eumalacostraca</taxon>
        <taxon>Eucarida</taxon>
        <taxon>Decapoda</taxon>
        <taxon>Pleocyemata</taxon>
        <taxon>Brachyura</taxon>
        <taxon>Eubrachyura</taxon>
        <taxon>Portunoidea</taxon>
        <taxon>Portunidae</taxon>
        <taxon>Portuninae</taxon>
        <taxon>Portunus</taxon>
    </lineage>
</organism>
<dbReference type="Proteomes" id="UP000324222">
    <property type="component" value="Unassembled WGS sequence"/>
</dbReference>
<accession>A0A5B7DAP1</accession>
<evidence type="ECO:0000256" key="1">
    <source>
        <dbReference type="SAM" id="MobiDB-lite"/>
    </source>
</evidence>
<feature type="region of interest" description="Disordered" evidence="1">
    <location>
        <begin position="1"/>
        <end position="41"/>
    </location>
</feature>
<proteinExistence type="predicted"/>